<gene>
    <name evidence="2" type="ORF">SPIL2461_LOCUS21723</name>
</gene>
<feature type="region of interest" description="Disordered" evidence="1">
    <location>
        <begin position="60"/>
        <end position="86"/>
    </location>
</feature>
<feature type="compositionally biased region" description="Basic and acidic residues" evidence="1">
    <location>
        <begin position="63"/>
        <end position="75"/>
    </location>
</feature>
<evidence type="ECO:0000256" key="1">
    <source>
        <dbReference type="SAM" id="MobiDB-lite"/>
    </source>
</evidence>
<accession>A0A812XRQ7</accession>
<protein>
    <submittedName>
        <fullName evidence="2">Uncharacterized protein</fullName>
    </submittedName>
</protein>
<dbReference type="OrthoDB" id="419764at2759"/>
<comment type="caution">
    <text evidence="2">The sequence shown here is derived from an EMBL/GenBank/DDBJ whole genome shotgun (WGS) entry which is preliminary data.</text>
</comment>
<proteinExistence type="predicted"/>
<feature type="region of interest" description="Disordered" evidence="1">
    <location>
        <begin position="14"/>
        <end position="35"/>
    </location>
</feature>
<feature type="non-terminal residue" evidence="2">
    <location>
        <position position="1"/>
    </location>
</feature>
<keyword evidence="3" id="KW-1185">Reference proteome</keyword>
<reference evidence="2" key="1">
    <citation type="submission" date="2021-02" db="EMBL/GenBank/DDBJ databases">
        <authorList>
            <person name="Dougan E. K."/>
            <person name="Rhodes N."/>
            <person name="Thang M."/>
            <person name="Chan C."/>
        </authorList>
    </citation>
    <scope>NUCLEOTIDE SEQUENCE</scope>
</reference>
<dbReference type="Proteomes" id="UP000649617">
    <property type="component" value="Unassembled WGS sequence"/>
</dbReference>
<dbReference type="AlphaFoldDB" id="A0A812XRQ7"/>
<evidence type="ECO:0000313" key="2">
    <source>
        <dbReference type="EMBL" id="CAE7750478.1"/>
    </source>
</evidence>
<sequence>MASLAFVSPAASGQVLPAHHPSSTQAPSPPRPWFGSGGLKFAAPILLCLAKQTRAARLRARATPKEGQDHVPELSKRKRNDPQDITWLDMGTGFTVAHEIPRIRVKSGREAVRERKVVSKVDSTKEPKELISEVAAEVSGMDE</sequence>
<organism evidence="2 3">
    <name type="scientific">Symbiodinium pilosum</name>
    <name type="common">Dinoflagellate</name>
    <dbReference type="NCBI Taxonomy" id="2952"/>
    <lineage>
        <taxon>Eukaryota</taxon>
        <taxon>Sar</taxon>
        <taxon>Alveolata</taxon>
        <taxon>Dinophyceae</taxon>
        <taxon>Suessiales</taxon>
        <taxon>Symbiodiniaceae</taxon>
        <taxon>Symbiodinium</taxon>
    </lineage>
</organism>
<dbReference type="EMBL" id="CAJNIZ010046527">
    <property type="protein sequence ID" value="CAE7750478.1"/>
    <property type="molecule type" value="Genomic_DNA"/>
</dbReference>
<evidence type="ECO:0000313" key="3">
    <source>
        <dbReference type="Proteomes" id="UP000649617"/>
    </source>
</evidence>
<name>A0A812XRQ7_SYMPI</name>